<feature type="transmembrane region" description="Helical" evidence="7">
    <location>
        <begin position="439"/>
        <end position="459"/>
    </location>
</feature>
<evidence type="ECO:0000256" key="5">
    <source>
        <dbReference type="ARBA" id="ARBA00022989"/>
    </source>
</evidence>
<dbReference type="InterPro" id="IPR001173">
    <property type="entry name" value="Glyco_trans_2-like"/>
</dbReference>
<dbReference type="AlphaFoldDB" id="A0A3E2NJH3"/>
<evidence type="ECO:0000256" key="6">
    <source>
        <dbReference type="ARBA" id="ARBA00023136"/>
    </source>
</evidence>
<feature type="transmembrane region" description="Helical" evidence="7">
    <location>
        <begin position="394"/>
        <end position="418"/>
    </location>
</feature>
<dbReference type="GO" id="GO:0005886">
    <property type="term" value="C:plasma membrane"/>
    <property type="evidence" value="ECO:0007669"/>
    <property type="project" value="TreeGrafter"/>
</dbReference>
<dbReference type="OrthoDB" id="9802773at2"/>
<dbReference type="CDD" id="cd06421">
    <property type="entry name" value="CESA_CelA_like"/>
    <property type="match status" value="1"/>
</dbReference>
<dbReference type="SUPFAM" id="SSF53448">
    <property type="entry name" value="Nucleotide-diphospho-sugar transferases"/>
    <property type="match status" value="1"/>
</dbReference>
<feature type="transmembrane region" description="Helical" evidence="7">
    <location>
        <begin position="45"/>
        <end position="63"/>
    </location>
</feature>
<dbReference type="InterPro" id="IPR050321">
    <property type="entry name" value="Glycosyltr_2/OpgH_subfam"/>
</dbReference>
<keyword evidence="6 7" id="KW-0472">Membrane</keyword>
<reference evidence="9 10" key="1">
    <citation type="submission" date="2018-08" db="EMBL/GenBank/DDBJ databases">
        <title>Mucilaginibacter terrae sp. nov., isolated from manganese diggings.</title>
        <authorList>
            <person name="Huang Y."/>
            <person name="Zhou Z."/>
        </authorList>
    </citation>
    <scope>NUCLEOTIDE SEQUENCE [LARGE SCALE GENOMIC DNA]</scope>
    <source>
        <strain evidence="9 10">ZH6</strain>
    </source>
</reference>
<dbReference type="Gene3D" id="3.20.20.80">
    <property type="entry name" value="Glycosidases"/>
    <property type="match status" value="1"/>
</dbReference>
<keyword evidence="5 7" id="KW-1133">Transmembrane helix</keyword>
<dbReference type="GO" id="GO:0016758">
    <property type="term" value="F:hexosyltransferase activity"/>
    <property type="evidence" value="ECO:0007669"/>
    <property type="project" value="TreeGrafter"/>
</dbReference>
<keyword evidence="3 9" id="KW-0808">Transferase</keyword>
<feature type="domain" description="Glycosyltransferase 2-like" evidence="8">
    <location>
        <begin position="165"/>
        <end position="346"/>
    </location>
</feature>
<accession>A0A3E2NJH3</accession>
<feature type="transmembrane region" description="Helical" evidence="7">
    <location>
        <begin position="523"/>
        <end position="546"/>
    </location>
</feature>
<feature type="transmembrane region" description="Helical" evidence="7">
    <location>
        <begin position="465"/>
        <end position="486"/>
    </location>
</feature>
<evidence type="ECO:0000256" key="2">
    <source>
        <dbReference type="ARBA" id="ARBA00022676"/>
    </source>
</evidence>
<feature type="transmembrane region" description="Helical" evidence="7">
    <location>
        <begin position="15"/>
        <end position="33"/>
    </location>
</feature>
<dbReference type="Proteomes" id="UP000260823">
    <property type="component" value="Unassembled WGS sequence"/>
</dbReference>
<sequence>MSVKPVKNPTRQQQITLRLMIVMGFICMGFFMDSLLRNKVVGYRPLYWLLITTFVYTFFKILYEWYHYWAIKVPVTPPTTRQYTVDIFTTFFKGEPYEMIIETLTAIQAITYPHETYLCDEADDQYLKGICKELGVHHVTRTIKVDAKAGNINNALRQSKGELCVVLDPDHVPFPNFLDPIVSHFDNPEVGYVQVVQAYYNQDTGWIAKGSAQQTYQFYGPMMMCMNSYGTVQAIGANCTFRRTALESIGGHAAGLAEDMHTAMQMHAKNWKSVYVPQVLARGLVPATLSAYYKQQIKWSRGVFELLVTSYVKLFTKFTWRQKLHYGLLPLFYLSGFVFLINFCIPVISLFADVYPLKIDFSDFLVISIPFITSVVLIRHYVQQWVMEDEERGFHIVGGLLLIGSWWVFILGFLYTIIRKNVPYIPTPKDIREEKNLGINMPNIAVIVISVAAIFYGLYNDWNPFTFFMAGIASLNCLFMAFMLMASSELKFKEYSKNHYVVSSTYSYVKYFKKRFWLLRRQIYAGIRRVSLLVTVLVICTCIYIAKQSDENTVQVSATPPGVKISKSSPADGNTLLNYTHVDKAGVLRVMGQQNSKPVNATDTLAADNINVDSLIQVNAAARTPNYYPETKGVIYTKGQFWFKNLFPLNKQTIERDFDEMKVVGVNTVKIYGPNIYDHITFDVARQKGMKIDYSFWIPYPSAFIYDTNVLDDLEKTIVKTVKDNKGNKAIHAWNIGNNALQQLTDYYAASQLPYAQYNYIQWVKKLVKSIKAADSSRPVTIDLTAGPTVDGSMALMHSQVPELDAFGLIVGDRAALTKVTTNLKAPYFYSSLNPKAMQSLPLPAGGVFYANWQDQKTASIVTFDGLKDIWGRNKPYLGLISASWHGGIAYKALPPVKILRPALTAIGGNSLPYNAMVYSGDKWSLAVDSARNMTFEWYLVRTNGWGKPVDIQEVGKGPRVYVTIPWNMQSYRLYLIAAKGNDIVDASSILNIPLNDDIKADKKSEK</sequence>
<protein>
    <submittedName>
        <fullName evidence="9">Glycosyltransferase</fullName>
    </submittedName>
</protein>
<keyword evidence="2" id="KW-0328">Glycosyltransferase</keyword>
<dbReference type="InterPro" id="IPR017853">
    <property type="entry name" value="GH"/>
</dbReference>
<proteinExistence type="predicted"/>
<evidence type="ECO:0000313" key="10">
    <source>
        <dbReference type="Proteomes" id="UP000260823"/>
    </source>
</evidence>
<name>A0A3E2NJH3_9SPHI</name>
<dbReference type="InterPro" id="IPR029044">
    <property type="entry name" value="Nucleotide-diphossugar_trans"/>
</dbReference>
<dbReference type="PANTHER" id="PTHR43867:SF2">
    <property type="entry name" value="CELLULOSE SYNTHASE CATALYTIC SUBUNIT A [UDP-FORMING]"/>
    <property type="match status" value="1"/>
</dbReference>
<comment type="subcellular location">
    <subcellularLocation>
        <location evidence="1">Membrane</location>
        <topology evidence="1">Multi-pass membrane protein</topology>
    </subcellularLocation>
</comment>
<evidence type="ECO:0000256" key="4">
    <source>
        <dbReference type="ARBA" id="ARBA00022692"/>
    </source>
</evidence>
<comment type="caution">
    <text evidence="9">The sequence shown here is derived from an EMBL/GenBank/DDBJ whole genome shotgun (WGS) entry which is preliminary data.</text>
</comment>
<evidence type="ECO:0000256" key="1">
    <source>
        <dbReference type="ARBA" id="ARBA00004141"/>
    </source>
</evidence>
<evidence type="ECO:0000259" key="8">
    <source>
        <dbReference type="Pfam" id="PF13632"/>
    </source>
</evidence>
<evidence type="ECO:0000313" key="9">
    <source>
        <dbReference type="EMBL" id="RFZ81135.1"/>
    </source>
</evidence>
<evidence type="ECO:0000256" key="3">
    <source>
        <dbReference type="ARBA" id="ARBA00022679"/>
    </source>
</evidence>
<dbReference type="SUPFAM" id="SSF51445">
    <property type="entry name" value="(Trans)glycosidases"/>
    <property type="match status" value="1"/>
</dbReference>
<feature type="transmembrane region" description="Helical" evidence="7">
    <location>
        <begin position="364"/>
        <end position="382"/>
    </location>
</feature>
<dbReference type="Gene3D" id="3.90.550.10">
    <property type="entry name" value="Spore Coat Polysaccharide Biosynthesis Protein SpsA, Chain A"/>
    <property type="match status" value="1"/>
</dbReference>
<dbReference type="RefSeq" id="WP_117385035.1">
    <property type="nucleotide sequence ID" value="NZ_QWDE01000007.1"/>
</dbReference>
<evidence type="ECO:0000256" key="7">
    <source>
        <dbReference type="SAM" id="Phobius"/>
    </source>
</evidence>
<dbReference type="Pfam" id="PF13632">
    <property type="entry name" value="Glyco_trans_2_3"/>
    <property type="match status" value="1"/>
</dbReference>
<gene>
    <name evidence="9" type="ORF">DYU05_20460</name>
</gene>
<keyword evidence="4 7" id="KW-0812">Transmembrane</keyword>
<dbReference type="PANTHER" id="PTHR43867">
    <property type="entry name" value="CELLULOSE SYNTHASE CATALYTIC SUBUNIT A [UDP-FORMING]"/>
    <property type="match status" value="1"/>
</dbReference>
<dbReference type="EMBL" id="QWDE01000007">
    <property type="protein sequence ID" value="RFZ81135.1"/>
    <property type="molecule type" value="Genomic_DNA"/>
</dbReference>
<organism evidence="9 10">
    <name type="scientific">Mucilaginibacter terrenus</name>
    <dbReference type="NCBI Taxonomy" id="2482727"/>
    <lineage>
        <taxon>Bacteria</taxon>
        <taxon>Pseudomonadati</taxon>
        <taxon>Bacteroidota</taxon>
        <taxon>Sphingobacteriia</taxon>
        <taxon>Sphingobacteriales</taxon>
        <taxon>Sphingobacteriaceae</taxon>
        <taxon>Mucilaginibacter</taxon>
    </lineage>
</organism>
<keyword evidence="10" id="KW-1185">Reference proteome</keyword>
<feature type="transmembrane region" description="Helical" evidence="7">
    <location>
        <begin position="332"/>
        <end position="352"/>
    </location>
</feature>